<comment type="catalytic activity">
    <reaction evidence="1">
        <text>S-ubiquitinyl-[E2 ubiquitin-conjugating enzyme]-L-cysteine + [acceptor protein]-L-lysine = [E2 ubiquitin-conjugating enzyme]-L-cysteine + N(6)-ubiquitinyl-[acceptor protein]-L-lysine.</text>
        <dbReference type="EC" id="2.3.2.27"/>
    </reaction>
</comment>
<dbReference type="InterPro" id="IPR039399">
    <property type="entry name" value="Deltex_C_sf"/>
</dbReference>
<dbReference type="GO" id="GO:0061630">
    <property type="term" value="F:ubiquitin protein ligase activity"/>
    <property type="evidence" value="ECO:0007669"/>
    <property type="project" value="UniProtKB-EC"/>
</dbReference>
<evidence type="ECO:0000256" key="2">
    <source>
        <dbReference type="ARBA" id="ARBA00004906"/>
    </source>
</evidence>
<dbReference type="PROSITE" id="PS50089">
    <property type="entry name" value="ZF_RING_2"/>
    <property type="match status" value="1"/>
</dbReference>
<feature type="compositionally biased region" description="Low complexity" evidence="8">
    <location>
        <begin position="1"/>
        <end position="12"/>
    </location>
</feature>
<keyword evidence="7" id="KW-0863">Zinc-finger</keyword>
<feature type="compositionally biased region" description="Polar residues" evidence="8">
    <location>
        <begin position="144"/>
        <end position="158"/>
    </location>
</feature>
<organism evidence="10">
    <name type="scientific">Chromera velia CCMP2878</name>
    <dbReference type="NCBI Taxonomy" id="1169474"/>
    <lineage>
        <taxon>Eukaryota</taxon>
        <taxon>Sar</taxon>
        <taxon>Alveolata</taxon>
        <taxon>Colpodellida</taxon>
        <taxon>Chromeraceae</taxon>
        <taxon>Chromera</taxon>
    </lineage>
</organism>
<dbReference type="InterPro" id="IPR039396">
    <property type="entry name" value="Deltex_C"/>
</dbReference>
<evidence type="ECO:0000313" key="10">
    <source>
        <dbReference type="EMBL" id="CEM52221.1"/>
    </source>
</evidence>
<dbReference type="SUPFAM" id="SSF57850">
    <property type="entry name" value="RING/U-box"/>
    <property type="match status" value="1"/>
</dbReference>
<comment type="similarity">
    <text evidence="3">Belongs to the Deltex family.</text>
</comment>
<dbReference type="Gene3D" id="3.30.390.130">
    <property type="match status" value="1"/>
</dbReference>
<name>A0A0G4I5E5_9ALVE</name>
<dbReference type="EC" id="2.3.2.27" evidence="4"/>
<dbReference type="GO" id="GO:0007219">
    <property type="term" value="P:Notch signaling pathway"/>
    <property type="evidence" value="ECO:0007669"/>
    <property type="project" value="InterPro"/>
</dbReference>
<sequence length="546" mass="58464">MTTSQQSIGSSSEDSRRGPPPAAEPFSPSRTRSSSRAPAGSVAAPRARTMPAAILLTPNKEPLWWGRVTCSGEGEELNDETVSKCFVDSQPPAAHRNCPICLDTLNIWMNKTGVPPVSEKKCEEENIQKTEEGKDHLVEGRGVSSASTRESFSVSASRAGSVCSPPDGECDDEERGGGGVEEETELDDEVPTDEGVRRHPLPLSESFRSLPSLTRSMGLSAGCSPCPSPSLLVHQQEGTDTRMALFCSPAPSEAGEAESPVELEETVTDGEKGGPTQRDSASPCGSVRAPISAGPVVMDADGCVVPEDEVDEDELVVKLEKCGHFFHRACVLDSARHSKGGFFCPVCKVLQLQGKGASPAGVMSWSVYPSGESAIVCEGHEDEETVVINYEMPSGIQGPHHPSPGVPYRGTQRFSFFPHNVEGKVVLRLLTEAFEQGHTFSVGTSLTTGQKNVITWGGIHHKTRPNGGVAHHGWPDPGFFLRCLEELEAKGIKPNETELKALHAHWSEKFKNDTGSTELTVNGQTPPTVALQRIVARSRSWGVGGE</sequence>
<evidence type="ECO:0000256" key="1">
    <source>
        <dbReference type="ARBA" id="ARBA00000900"/>
    </source>
</evidence>
<dbReference type="UniPathway" id="UPA00143"/>
<dbReference type="GO" id="GO:0008270">
    <property type="term" value="F:zinc ion binding"/>
    <property type="evidence" value="ECO:0007669"/>
    <property type="project" value="UniProtKB-KW"/>
</dbReference>
<dbReference type="PANTHER" id="PTHR12622">
    <property type="entry name" value="DELTEX-RELATED"/>
    <property type="match status" value="1"/>
</dbReference>
<dbReference type="SMART" id="SM00184">
    <property type="entry name" value="RING"/>
    <property type="match status" value="1"/>
</dbReference>
<feature type="region of interest" description="Disordered" evidence="8">
    <location>
        <begin position="126"/>
        <end position="200"/>
    </location>
</feature>
<dbReference type="InterPro" id="IPR013083">
    <property type="entry name" value="Znf_RING/FYVE/PHD"/>
</dbReference>
<dbReference type="Gene3D" id="3.30.40.10">
    <property type="entry name" value="Zinc/RING finger domain, C3HC4 (zinc finger)"/>
    <property type="match status" value="1"/>
</dbReference>
<dbReference type="InterPro" id="IPR039398">
    <property type="entry name" value="Deltex_fam"/>
</dbReference>
<gene>
    <name evidence="10" type="ORF">Cvel_11148</name>
</gene>
<accession>A0A0G4I5E5</accession>
<evidence type="ECO:0000259" key="9">
    <source>
        <dbReference type="PROSITE" id="PS50089"/>
    </source>
</evidence>
<evidence type="ECO:0000256" key="4">
    <source>
        <dbReference type="ARBA" id="ARBA00012483"/>
    </source>
</evidence>
<dbReference type="Pfam" id="PF18102">
    <property type="entry name" value="DTC"/>
    <property type="match status" value="1"/>
</dbReference>
<feature type="compositionally biased region" description="Low complexity" evidence="8">
    <location>
        <begin position="27"/>
        <end position="41"/>
    </location>
</feature>
<dbReference type="EMBL" id="CDMZ01005183">
    <property type="protein sequence ID" value="CEM52221.1"/>
    <property type="molecule type" value="Genomic_DNA"/>
</dbReference>
<feature type="domain" description="RING-type" evidence="9">
    <location>
        <begin position="303"/>
        <end position="348"/>
    </location>
</feature>
<dbReference type="Pfam" id="PF13639">
    <property type="entry name" value="zf-RING_2"/>
    <property type="match status" value="1"/>
</dbReference>
<feature type="compositionally biased region" description="Acidic residues" evidence="8">
    <location>
        <begin position="168"/>
        <end position="192"/>
    </location>
</feature>
<dbReference type="CDD" id="cd09633">
    <property type="entry name" value="Deltex_C"/>
    <property type="match status" value="1"/>
</dbReference>
<dbReference type="VEuPathDB" id="CryptoDB:Cvel_11148"/>
<evidence type="ECO:0000256" key="6">
    <source>
        <dbReference type="ARBA" id="ARBA00022723"/>
    </source>
</evidence>
<evidence type="ECO:0000256" key="7">
    <source>
        <dbReference type="PROSITE-ProRule" id="PRU00175"/>
    </source>
</evidence>
<evidence type="ECO:0000256" key="3">
    <source>
        <dbReference type="ARBA" id="ARBA00009413"/>
    </source>
</evidence>
<keyword evidence="5" id="KW-0808">Transferase</keyword>
<feature type="compositionally biased region" description="Acidic residues" evidence="8">
    <location>
        <begin position="255"/>
        <end position="268"/>
    </location>
</feature>
<dbReference type="GO" id="GO:0016567">
    <property type="term" value="P:protein ubiquitination"/>
    <property type="evidence" value="ECO:0007669"/>
    <property type="project" value="UniProtKB-UniPathway"/>
</dbReference>
<keyword evidence="6" id="KW-0479">Metal-binding</keyword>
<comment type="pathway">
    <text evidence="2">Protein modification; protein ubiquitination.</text>
</comment>
<evidence type="ECO:0000256" key="8">
    <source>
        <dbReference type="SAM" id="MobiDB-lite"/>
    </source>
</evidence>
<protein>
    <recommendedName>
        <fullName evidence="4">RING-type E3 ubiquitin transferase</fullName>
        <ecNumber evidence="4">2.3.2.27</ecNumber>
    </recommendedName>
</protein>
<dbReference type="AlphaFoldDB" id="A0A0G4I5E5"/>
<feature type="compositionally biased region" description="Basic and acidic residues" evidence="8">
    <location>
        <begin position="126"/>
        <end position="139"/>
    </location>
</feature>
<reference evidence="10" key="1">
    <citation type="submission" date="2014-11" db="EMBL/GenBank/DDBJ databases">
        <authorList>
            <person name="Otto D Thomas"/>
            <person name="Naeem Raeece"/>
        </authorList>
    </citation>
    <scope>NUCLEOTIDE SEQUENCE</scope>
</reference>
<feature type="region of interest" description="Disordered" evidence="8">
    <location>
        <begin position="251"/>
        <end position="286"/>
    </location>
</feature>
<keyword evidence="7" id="KW-0862">Zinc</keyword>
<feature type="region of interest" description="Disordered" evidence="8">
    <location>
        <begin position="1"/>
        <end position="46"/>
    </location>
</feature>
<dbReference type="InterPro" id="IPR001841">
    <property type="entry name" value="Znf_RING"/>
</dbReference>
<evidence type="ECO:0000256" key="5">
    <source>
        <dbReference type="ARBA" id="ARBA00022679"/>
    </source>
</evidence>
<proteinExistence type="inferred from homology"/>